<name>A0A5C4LN87_9HYPH</name>
<dbReference type="SUPFAM" id="SSF50118">
    <property type="entry name" value="Cell growth inhibitor/plasmid maintenance toxic component"/>
    <property type="match status" value="1"/>
</dbReference>
<comment type="caution">
    <text evidence="1">The sequence shown here is derived from an EMBL/GenBank/DDBJ whole genome shotgun (WGS) entry which is preliminary data.</text>
</comment>
<reference evidence="1 2" key="1">
    <citation type="submission" date="2019-06" db="EMBL/GenBank/DDBJ databases">
        <title>Genome of Methylobacterium sp. 17Sr1-39.</title>
        <authorList>
            <person name="Seo T."/>
        </authorList>
    </citation>
    <scope>NUCLEOTIDE SEQUENCE [LARGE SCALE GENOMIC DNA]</scope>
    <source>
        <strain evidence="1 2">17Sr1-39</strain>
    </source>
</reference>
<gene>
    <name evidence="1" type="ORF">FF100_02610</name>
</gene>
<sequence>MTGPRPRAPKRGEIYSIDPNPVVGREMRDRHYWIVLTPEAVNVHGVAVVVVVSTVAAGARAAGLTVPVRGDGVTGVAVCTHLRSFDLRSRLADGSARLVGVVEAATVDEIADRVASLFDPEPDS</sequence>
<proteinExistence type="predicted"/>
<dbReference type="AlphaFoldDB" id="A0A5C4LN87"/>
<evidence type="ECO:0000313" key="2">
    <source>
        <dbReference type="Proteomes" id="UP000305267"/>
    </source>
</evidence>
<accession>A0A5C4LN87</accession>
<protein>
    <submittedName>
        <fullName evidence="1">Type II toxin-antitoxin system PemK/MazF family toxin</fullName>
    </submittedName>
</protein>
<dbReference type="Gene3D" id="2.30.30.110">
    <property type="match status" value="1"/>
</dbReference>
<keyword evidence="2" id="KW-1185">Reference proteome</keyword>
<dbReference type="Proteomes" id="UP000305267">
    <property type="component" value="Unassembled WGS sequence"/>
</dbReference>
<dbReference type="RefSeq" id="WP_139033985.1">
    <property type="nucleotide sequence ID" value="NZ_VDDA01000001.1"/>
</dbReference>
<dbReference type="GO" id="GO:0003677">
    <property type="term" value="F:DNA binding"/>
    <property type="evidence" value="ECO:0007669"/>
    <property type="project" value="InterPro"/>
</dbReference>
<dbReference type="InterPro" id="IPR003477">
    <property type="entry name" value="PemK-like"/>
</dbReference>
<dbReference type="Pfam" id="PF02452">
    <property type="entry name" value="PemK_toxin"/>
    <property type="match status" value="1"/>
</dbReference>
<dbReference type="OrthoDB" id="9808744at2"/>
<organism evidence="1 2">
    <name type="scientific">Methylobacterium terricola</name>
    <dbReference type="NCBI Taxonomy" id="2583531"/>
    <lineage>
        <taxon>Bacteria</taxon>
        <taxon>Pseudomonadati</taxon>
        <taxon>Pseudomonadota</taxon>
        <taxon>Alphaproteobacteria</taxon>
        <taxon>Hyphomicrobiales</taxon>
        <taxon>Methylobacteriaceae</taxon>
        <taxon>Methylobacterium</taxon>
    </lineage>
</organism>
<dbReference type="EMBL" id="VDDA01000001">
    <property type="protein sequence ID" value="TNC16169.1"/>
    <property type="molecule type" value="Genomic_DNA"/>
</dbReference>
<dbReference type="InterPro" id="IPR011067">
    <property type="entry name" value="Plasmid_toxin/cell-grow_inhib"/>
</dbReference>
<evidence type="ECO:0000313" key="1">
    <source>
        <dbReference type="EMBL" id="TNC16169.1"/>
    </source>
</evidence>